<name>A0A9D2YKI9_NOTFU</name>
<keyword evidence="3 10" id="KW-0812">Transmembrane</keyword>
<evidence type="ECO:0000256" key="7">
    <source>
        <dbReference type="ARBA" id="ARBA00023170"/>
    </source>
</evidence>
<evidence type="ECO:0000256" key="9">
    <source>
        <dbReference type="ARBA" id="ARBA00023224"/>
    </source>
</evidence>
<evidence type="ECO:0000313" key="14">
    <source>
        <dbReference type="EMBL" id="KAF7222539.1"/>
    </source>
</evidence>
<keyword evidence="9 10" id="KW-0807">Transducer</keyword>
<accession>A0A9D2YKI9</accession>
<organism evidence="14 15">
    <name type="scientific">Nothobranchius furzeri</name>
    <name type="common">Turquoise killifish</name>
    <dbReference type="NCBI Taxonomy" id="105023"/>
    <lineage>
        <taxon>Eukaryota</taxon>
        <taxon>Metazoa</taxon>
        <taxon>Chordata</taxon>
        <taxon>Craniata</taxon>
        <taxon>Vertebrata</taxon>
        <taxon>Euteleostomi</taxon>
        <taxon>Actinopterygii</taxon>
        <taxon>Neopterygii</taxon>
        <taxon>Teleostei</taxon>
        <taxon>Neoteleostei</taxon>
        <taxon>Acanthomorphata</taxon>
        <taxon>Ovalentaria</taxon>
        <taxon>Atherinomorphae</taxon>
        <taxon>Cyprinodontiformes</taxon>
        <taxon>Nothobranchiidae</taxon>
        <taxon>Nothobranchius</taxon>
    </lineage>
</organism>
<comment type="caution">
    <text evidence="14">The sequence shown here is derived from an EMBL/GenBank/DDBJ whole genome shotgun (WGS) entry which is preliminary data.</text>
</comment>
<dbReference type="PROSITE" id="PS00237">
    <property type="entry name" value="G_PROTEIN_RECEP_F1_1"/>
    <property type="match status" value="1"/>
</dbReference>
<dbReference type="Proteomes" id="UP000822369">
    <property type="component" value="Chromosome 5"/>
</dbReference>
<dbReference type="InterPro" id="IPR017452">
    <property type="entry name" value="GPCR_Rhodpsn_7TM"/>
</dbReference>
<evidence type="ECO:0000256" key="6">
    <source>
        <dbReference type="ARBA" id="ARBA00023136"/>
    </source>
</evidence>
<sequence length="384" mass="43044">MQGLRSAMKSSHGRREKHKTNSEPASTHLRSFTCCVAVVYNVCFCVGTECNDRKGTFTFKSQMELSPPTCRDNLTDNCSTQHVDQLMTVLEMVIYVPIFVTGLCLNIVALLVFCVCLKKWTECTIYMTNLALMDLLLLLPLPSKMHAANYRWSGDLQPLCSFLENLYFVGIYGSIYMIMCIAVDRWVAICHPFQAKQLRSPKAALMTCVGVWILVISATFPVIYGFRESSQVEFHCFHRFSDAGWSPAVIGSLLAFGFLGPALVVVLCSVHTIRTLKQSGQRSAQSQACVKIIYSSLSAFLIPFTPSHLGILLQFLVHQQVIQDCAAKANISLFIQVTMCLSNITCCLDALCYYFIAREVRSTKHTFRRSFSGQRRATFSTSEV</sequence>
<comment type="subcellular location">
    <subcellularLocation>
        <location evidence="1">Cell membrane</location>
        <topology evidence="1">Multi-pass membrane protein</topology>
    </subcellularLocation>
</comment>
<feature type="transmembrane region" description="Helical" evidence="12">
    <location>
        <begin position="124"/>
        <end position="142"/>
    </location>
</feature>
<evidence type="ECO:0000313" key="15">
    <source>
        <dbReference type="Proteomes" id="UP000822369"/>
    </source>
</evidence>
<keyword evidence="7 10" id="KW-0675">Receptor</keyword>
<evidence type="ECO:0000256" key="5">
    <source>
        <dbReference type="ARBA" id="ARBA00023040"/>
    </source>
</evidence>
<evidence type="ECO:0000256" key="3">
    <source>
        <dbReference type="ARBA" id="ARBA00022692"/>
    </source>
</evidence>
<feature type="transmembrane region" description="Helical" evidence="12">
    <location>
        <begin position="333"/>
        <end position="356"/>
    </location>
</feature>
<feature type="transmembrane region" description="Helical" evidence="12">
    <location>
        <begin position="203"/>
        <end position="224"/>
    </location>
</feature>
<feature type="transmembrane region" description="Helical" evidence="12">
    <location>
        <begin position="162"/>
        <end position="183"/>
    </location>
</feature>
<feature type="transmembrane region" description="Helical" evidence="12">
    <location>
        <begin position="292"/>
        <end position="313"/>
    </location>
</feature>
<dbReference type="PANTHER" id="PTHR24232:SF56">
    <property type="entry name" value="G-PROTEIN COUPLED RECEPTOR 55"/>
    <property type="match status" value="1"/>
</dbReference>
<feature type="region of interest" description="Disordered" evidence="11">
    <location>
        <begin position="1"/>
        <end position="24"/>
    </location>
</feature>
<comment type="similarity">
    <text evidence="10">Belongs to the G-protein coupled receptor 1 family.</text>
</comment>
<keyword evidence="8" id="KW-0325">Glycoprotein</keyword>
<keyword evidence="4 12" id="KW-1133">Transmembrane helix</keyword>
<dbReference type="KEGG" id="nfu:107383958"/>
<evidence type="ECO:0000259" key="13">
    <source>
        <dbReference type="PROSITE" id="PS50262"/>
    </source>
</evidence>
<keyword evidence="2" id="KW-1003">Cell membrane</keyword>
<evidence type="ECO:0000256" key="2">
    <source>
        <dbReference type="ARBA" id="ARBA00022475"/>
    </source>
</evidence>
<dbReference type="Gene3D" id="1.20.1070.10">
    <property type="entry name" value="Rhodopsin 7-helix transmembrane proteins"/>
    <property type="match status" value="1"/>
</dbReference>
<gene>
    <name evidence="14" type="ORF">G4P62_009048</name>
</gene>
<dbReference type="SUPFAM" id="SSF81321">
    <property type="entry name" value="Family A G protein-coupled receptor-like"/>
    <property type="match status" value="1"/>
</dbReference>
<dbReference type="AlphaFoldDB" id="A0A9D2YKI9"/>
<evidence type="ECO:0000256" key="10">
    <source>
        <dbReference type="RuleBase" id="RU000688"/>
    </source>
</evidence>
<feature type="transmembrane region" description="Helical" evidence="12">
    <location>
        <begin position="94"/>
        <end position="117"/>
    </location>
</feature>
<dbReference type="GO" id="GO:0005886">
    <property type="term" value="C:plasma membrane"/>
    <property type="evidence" value="ECO:0007669"/>
    <property type="project" value="UniProtKB-SubCell"/>
</dbReference>
<evidence type="ECO:0000256" key="1">
    <source>
        <dbReference type="ARBA" id="ARBA00004651"/>
    </source>
</evidence>
<feature type="domain" description="G-protein coupled receptors family 1 profile" evidence="13">
    <location>
        <begin position="105"/>
        <end position="353"/>
    </location>
</feature>
<dbReference type="PROSITE" id="PS50262">
    <property type="entry name" value="G_PROTEIN_RECEP_F1_2"/>
    <property type="match status" value="1"/>
</dbReference>
<dbReference type="PRINTS" id="PR00237">
    <property type="entry name" value="GPCRRHODOPSN"/>
</dbReference>
<evidence type="ECO:0000256" key="12">
    <source>
        <dbReference type="SAM" id="Phobius"/>
    </source>
</evidence>
<dbReference type="GO" id="GO:0004930">
    <property type="term" value="F:G protein-coupled receptor activity"/>
    <property type="evidence" value="ECO:0007669"/>
    <property type="project" value="UniProtKB-KW"/>
</dbReference>
<proteinExistence type="inferred from homology"/>
<dbReference type="GO" id="GO:0007200">
    <property type="term" value="P:phospholipase C-activating G protein-coupled receptor signaling pathway"/>
    <property type="evidence" value="ECO:0007669"/>
    <property type="project" value="TreeGrafter"/>
</dbReference>
<reference evidence="14" key="1">
    <citation type="submission" date="2020-03" db="EMBL/GenBank/DDBJ databases">
        <title>Intra-Species Differences in Population Size shape Life History and Genome Evolution.</title>
        <authorList>
            <person name="Willemsen D."/>
            <person name="Cui R."/>
            <person name="Valenzano D.R."/>
        </authorList>
    </citation>
    <scope>NUCLEOTIDE SEQUENCE</scope>
    <source>
        <strain evidence="14">GRZ</strain>
        <tissue evidence="14">Whole</tissue>
    </source>
</reference>
<evidence type="ECO:0000256" key="8">
    <source>
        <dbReference type="ARBA" id="ARBA00023180"/>
    </source>
</evidence>
<evidence type="ECO:0000256" key="11">
    <source>
        <dbReference type="SAM" id="MobiDB-lite"/>
    </source>
</evidence>
<dbReference type="Pfam" id="PF00001">
    <property type="entry name" value="7tm_1"/>
    <property type="match status" value="1"/>
</dbReference>
<dbReference type="InterPro" id="IPR000276">
    <property type="entry name" value="GPCR_Rhodpsn"/>
</dbReference>
<evidence type="ECO:0000256" key="4">
    <source>
        <dbReference type="ARBA" id="ARBA00022989"/>
    </source>
</evidence>
<keyword evidence="5 10" id="KW-0297">G-protein coupled receptor</keyword>
<keyword evidence="6 12" id="KW-0472">Membrane</keyword>
<dbReference type="GO" id="GO:0035025">
    <property type="term" value="P:positive regulation of Rho protein signal transduction"/>
    <property type="evidence" value="ECO:0007669"/>
    <property type="project" value="TreeGrafter"/>
</dbReference>
<dbReference type="PANTHER" id="PTHR24232">
    <property type="entry name" value="G-PROTEIN COUPLED RECEPTOR"/>
    <property type="match status" value="1"/>
</dbReference>
<dbReference type="FunFam" id="1.20.1070.10:FF:000142">
    <property type="entry name" value="G protein-coupled receptor 55"/>
    <property type="match status" value="1"/>
</dbReference>
<protein>
    <submittedName>
        <fullName evidence="14">Transcript variant X1</fullName>
    </submittedName>
</protein>
<feature type="transmembrane region" description="Helical" evidence="12">
    <location>
        <begin position="244"/>
        <end position="271"/>
    </location>
</feature>
<dbReference type="EMBL" id="JAAVVJ010000005">
    <property type="protein sequence ID" value="KAF7222539.1"/>
    <property type="molecule type" value="Genomic_DNA"/>
</dbReference>